<name>A0A8E2EAQ6_9PEZI</name>
<dbReference type="EMBL" id="KV744974">
    <property type="protein sequence ID" value="OCK80113.1"/>
    <property type="molecule type" value="Genomic_DNA"/>
</dbReference>
<protein>
    <submittedName>
        <fullName evidence="2">Uncharacterized protein</fullName>
    </submittedName>
</protein>
<feature type="region of interest" description="Disordered" evidence="1">
    <location>
        <begin position="114"/>
        <end position="146"/>
    </location>
</feature>
<feature type="compositionally biased region" description="Acidic residues" evidence="1">
    <location>
        <begin position="114"/>
        <end position="129"/>
    </location>
</feature>
<dbReference type="Proteomes" id="UP000250266">
    <property type="component" value="Unassembled WGS sequence"/>
</dbReference>
<evidence type="ECO:0000256" key="1">
    <source>
        <dbReference type="SAM" id="MobiDB-lite"/>
    </source>
</evidence>
<proteinExistence type="predicted"/>
<organism evidence="2 3">
    <name type="scientific">Lepidopterella palustris CBS 459.81</name>
    <dbReference type="NCBI Taxonomy" id="1314670"/>
    <lineage>
        <taxon>Eukaryota</taxon>
        <taxon>Fungi</taxon>
        <taxon>Dikarya</taxon>
        <taxon>Ascomycota</taxon>
        <taxon>Pezizomycotina</taxon>
        <taxon>Dothideomycetes</taxon>
        <taxon>Pleosporomycetidae</taxon>
        <taxon>Mytilinidiales</taxon>
        <taxon>Argynnaceae</taxon>
        <taxon>Lepidopterella</taxon>
    </lineage>
</organism>
<reference evidence="2 3" key="1">
    <citation type="journal article" date="2016" name="Nat. Commun.">
        <title>Ectomycorrhizal ecology is imprinted in the genome of the dominant symbiotic fungus Cenococcum geophilum.</title>
        <authorList>
            <consortium name="DOE Joint Genome Institute"/>
            <person name="Peter M."/>
            <person name="Kohler A."/>
            <person name="Ohm R.A."/>
            <person name="Kuo A."/>
            <person name="Krutzmann J."/>
            <person name="Morin E."/>
            <person name="Arend M."/>
            <person name="Barry K.W."/>
            <person name="Binder M."/>
            <person name="Choi C."/>
            <person name="Clum A."/>
            <person name="Copeland A."/>
            <person name="Grisel N."/>
            <person name="Haridas S."/>
            <person name="Kipfer T."/>
            <person name="LaButti K."/>
            <person name="Lindquist E."/>
            <person name="Lipzen A."/>
            <person name="Maire R."/>
            <person name="Meier B."/>
            <person name="Mihaltcheva S."/>
            <person name="Molinier V."/>
            <person name="Murat C."/>
            <person name="Poggeler S."/>
            <person name="Quandt C.A."/>
            <person name="Sperisen C."/>
            <person name="Tritt A."/>
            <person name="Tisserant E."/>
            <person name="Crous P.W."/>
            <person name="Henrissat B."/>
            <person name="Nehls U."/>
            <person name="Egli S."/>
            <person name="Spatafora J.W."/>
            <person name="Grigoriev I.V."/>
            <person name="Martin F.M."/>
        </authorList>
    </citation>
    <scope>NUCLEOTIDE SEQUENCE [LARGE SCALE GENOMIC DNA]</scope>
    <source>
        <strain evidence="2 3">CBS 459.81</strain>
    </source>
</reference>
<dbReference type="OrthoDB" id="3772622at2759"/>
<evidence type="ECO:0000313" key="2">
    <source>
        <dbReference type="EMBL" id="OCK80113.1"/>
    </source>
</evidence>
<gene>
    <name evidence="2" type="ORF">K432DRAFT_405006</name>
</gene>
<feature type="region of interest" description="Disordered" evidence="1">
    <location>
        <begin position="56"/>
        <end position="84"/>
    </location>
</feature>
<sequence length="182" mass="21312">MIKQSTTTKREKWIPRWNYQGYFAQDSDICVMNGGKLKLADIRSKYFEEADRARARALGKKPPQNKRNIVQHSDRKWDASNDDEDQERYIGLLVAYGKGISKAELDLWEDEHENADEYDEDDDTDESDDCDHNKDNKYDTGTGEEEGEKRKCVKITVRSVYYIITFRGWFQKNRRKVAAVAL</sequence>
<keyword evidence="3" id="KW-1185">Reference proteome</keyword>
<accession>A0A8E2EAQ6</accession>
<dbReference type="AlphaFoldDB" id="A0A8E2EAQ6"/>
<evidence type="ECO:0000313" key="3">
    <source>
        <dbReference type="Proteomes" id="UP000250266"/>
    </source>
</evidence>